<evidence type="ECO:0000313" key="3">
    <source>
        <dbReference type="Proteomes" id="UP000010445"/>
    </source>
</evidence>
<dbReference type="Pfam" id="PF08447">
    <property type="entry name" value="PAS_3"/>
    <property type="match status" value="1"/>
</dbReference>
<dbReference type="RefSeq" id="WP_006062876.1">
    <property type="nucleotide sequence ID" value="NZ_KB290827.1"/>
</dbReference>
<dbReference type="SUPFAM" id="SSF55785">
    <property type="entry name" value="PYP-like sensor domain (PAS domain)"/>
    <property type="match status" value="1"/>
</dbReference>
<keyword evidence="3" id="KW-1185">Reference proteome</keyword>
<dbReference type="InterPro" id="IPR035965">
    <property type="entry name" value="PAS-like_dom_sf"/>
</dbReference>
<organism evidence="2 3">
    <name type="scientific">Corynebacterium durum F0235</name>
    <dbReference type="NCBI Taxonomy" id="1035195"/>
    <lineage>
        <taxon>Bacteria</taxon>
        <taxon>Bacillati</taxon>
        <taxon>Actinomycetota</taxon>
        <taxon>Actinomycetes</taxon>
        <taxon>Mycobacteriales</taxon>
        <taxon>Corynebacteriaceae</taxon>
        <taxon>Corynebacterium</taxon>
    </lineage>
</organism>
<dbReference type="PATRIC" id="fig|1035195.3.peg.564"/>
<feature type="domain" description="PAS fold-3" evidence="1">
    <location>
        <begin position="291"/>
        <end position="358"/>
    </location>
</feature>
<sequence>MPIDQAITKLADKVRDLKPLIDSEVGTKTAFITPFINDVLGYDVSDPREVVPEYTAGTGERVDYAIKSGADIRILLLCTKINEPLTREKTAELARCFNASNANFGILANGESYEIYTRRSDSQLMDGRPVLNLNLSALDFSTFPNVEKLTKFQFDPRFHGSANMDRKYIDKIKEILVQQFNYPDPSWVNFLASKVVATEIGGTTPANFTELVRTATTEFLQERVSTKPAPPAPAAAIVPDLPPQSALLENWTNPVDLNSPEDMPWPLPEHEVRPDEVFFSTTDARGVIEEANDVFIRLSHFTRDELIGAPHNIIRHSGMPGAVFRTMWDALHKGIPFAGYVRNRAKDGSSYDVYATVTRLENGGYLSVRITPSISENWALAQGIYDELSELETELADAGFNRRTAAERGSQRLTEMLNELGIADYEHLQWMQLPDEISAREAYSVGIPERPYAFGHLNELLTVTRETFNELDSWMREQEDILQLARSLTTTGEQLRQEIQATVGVATKMDELDVSGPEREVLLIPLKIWMNMHSLASQYLEELVDLLPQLSDAGAKTRFHIALARLHTTMVGTFTTELIDGKPDAEKSAPAIHLLCSALRQTLHEMDDQALTYQRVKSRVSARIRSVKSIMEIPRTLIVDWTEDVRYRSFTPATSALVDTVSSSISGASTAIAELDSLVARLESGSVHDTSTLRSLVEHIDAEAHAYQTSL</sequence>
<protein>
    <submittedName>
        <fullName evidence="2">PAS domain S-box protein</fullName>
    </submittedName>
</protein>
<evidence type="ECO:0000259" key="1">
    <source>
        <dbReference type="Pfam" id="PF08447"/>
    </source>
</evidence>
<dbReference type="HOGENOM" id="CLU_398864_0_0_11"/>
<dbReference type="EMBL" id="AMEM01000011">
    <property type="protein sequence ID" value="EKX91556.1"/>
    <property type="molecule type" value="Genomic_DNA"/>
</dbReference>
<dbReference type="eggNOG" id="COG4748">
    <property type="taxonomic scope" value="Bacteria"/>
</dbReference>
<dbReference type="InterPro" id="IPR000014">
    <property type="entry name" value="PAS"/>
</dbReference>
<reference evidence="2 3" key="1">
    <citation type="submission" date="2012-05" db="EMBL/GenBank/DDBJ databases">
        <authorList>
            <person name="Weinstock G."/>
            <person name="Sodergren E."/>
            <person name="Lobos E.A."/>
            <person name="Fulton L."/>
            <person name="Fulton R."/>
            <person name="Courtney L."/>
            <person name="Fronick C."/>
            <person name="O'Laughlin M."/>
            <person name="Godfrey J."/>
            <person name="Wilson R.M."/>
            <person name="Miner T."/>
            <person name="Farmer C."/>
            <person name="Delehaunty K."/>
            <person name="Cordes M."/>
            <person name="Minx P."/>
            <person name="Tomlinson C."/>
            <person name="Chen J."/>
            <person name="Wollam A."/>
            <person name="Pepin K.H."/>
            <person name="Bhonagiri V."/>
            <person name="Zhang X."/>
            <person name="Suruliraj S."/>
            <person name="Warren W."/>
            <person name="Mitreva M."/>
            <person name="Mardis E.R."/>
            <person name="Wilson R.K."/>
        </authorList>
    </citation>
    <scope>NUCLEOTIDE SEQUENCE [LARGE SCALE GENOMIC DNA]</scope>
    <source>
        <strain evidence="2 3">F0235</strain>
    </source>
</reference>
<dbReference type="Proteomes" id="UP000010445">
    <property type="component" value="Unassembled WGS sequence"/>
</dbReference>
<dbReference type="OrthoDB" id="266313at2"/>
<comment type="caution">
    <text evidence="2">The sequence shown here is derived from an EMBL/GenBank/DDBJ whole genome shotgun (WGS) entry which is preliminary data.</text>
</comment>
<dbReference type="eggNOG" id="COG0840">
    <property type="taxonomic scope" value="Bacteria"/>
</dbReference>
<dbReference type="CDD" id="cd00130">
    <property type="entry name" value="PAS"/>
    <property type="match status" value="1"/>
</dbReference>
<dbReference type="AlphaFoldDB" id="L1MKT9"/>
<evidence type="ECO:0000313" key="2">
    <source>
        <dbReference type="EMBL" id="EKX91556.1"/>
    </source>
</evidence>
<proteinExistence type="predicted"/>
<gene>
    <name evidence="2" type="ORF">HMPREF9997_00626</name>
</gene>
<dbReference type="InterPro" id="IPR013655">
    <property type="entry name" value="PAS_fold_3"/>
</dbReference>
<accession>L1MKT9</accession>
<dbReference type="Gene3D" id="3.30.450.20">
    <property type="entry name" value="PAS domain"/>
    <property type="match status" value="1"/>
</dbReference>
<name>L1MKT9_9CORY</name>